<comment type="caution">
    <text evidence="2">The sequence shown here is derived from an EMBL/GenBank/DDBJ whole genome shotgun (WGS) entry which is preliminary data.</text>
</comment>
<reference evidence="3" key="1">
    <citation type="journal article" date="2019" name="Int. J. Syst. Evol. Microbiol.">
        <title>The Global Catalogue of Microorganisms (GCM) 10K type strain sequencing project: providing services to taxonomists for standard genome sequencing and annotation.</title>
        <authorList>
            <consortium name="The Broad Institute Genomics Platform"/>
            <consortium name="The Broad Institute Genome Sequencing Center for Infectious Disease"/>
            <person name="Wu L."/>
            <person name="Ma J."/>
        </authorList>
    </citation>
    <scope>NUCLEOTIDE SEQUENCE [LARGE SCALE GENOMIC DNA]</scope>
    <source>
        <strain evidence="3">JCM 4733</strain>
    </source>
</reference>
<accession>A0ABQ3D3D4</accession>
<organism evidence="2 3">
    <name type="scientific">Streptomyces canarius</name>
    <dbReference type="NCBI Taxonomy" id="285453"/>
    <lineage>
        <taxon>Bacteria</taxon>
        <taxon>Bacillati</taxon>
        <taxon>Actinomycetota</taxon>
        <taxon>Actinomycetes</taxon>
        <taxon>Kitasatosporales</taxon>
        <taxon>Streptomycetaceae</taxon>
        <taxon>Streptomyces</taxon>
    </lineage>
</organism>
<feature type="region of interest" description="Disordered" evidence="1">
    <location>
        <begin position="1"/>
        <end position="62"/>
    </location>
</feature>
<evidence type="ECO:0000313" key="3">
    <source>
        <dbReference type="Proteomes" id="UP000653644"/>
    </source>
</evidence>
<dbReference type="Proteomes" id="UP000653644">
    <property type="component" value="Unassembled WGS sequence"/>
</dbReference>
<feature type="region of interest" description="Disordered" evidence="1">
    <location>
        <begin position="100"/>
        <end position="123"/>
    </location>
</feature>
<evidence type="ECO:0000313" key="2">
    <source>
        <dbReference type="EMBL" id="GHA56640.1"/>
    </source>
</evidence>
<evidence type="ECO:0000256" key="1">
    <source>
        <dbReference type="SAM" id="MobiDB-lite"/>
    </source>
</evidence>
<dbReference type="EMBL" id="BMVN01000037">
    <property type="protein sequence ID" value="GHA56640.1"/>
    <property type="molecule type" value="Genomic_DNA"/>
</dbReference>
<keyword evidence="3" id="KW-1185">Reference proteome</keyword>
<sequence length="123" mass="12712">MLPARPPLGGPEVVQDEPRGLERAVTAPAGRLRGKSAGLFPVTTDGSKPQLGAGADFEDADTDDTYDDASTILFDNAGFLGSFVQPTRASAGAQAQYAQDSGSVSQTAAAGMEESSRTVTQHR</sequence>
<gene>
    <name evidence="2" type="ORF">GCM10010345_71430</name>
</gene>
<protein>
    <submittedName>
        <fullName evidence="2">Uncharacterized protein</fullName>
    </submittedName>
</protein>
<name>A0ABQ3D3D4_9ACTN</name>
<proteinExistence type="predicted"/>